<dbReference type="PANTHER" id="PTHR43179:SF12">
    <property type="entry name" value="GALACTOFURANOSYLTRANSFERASE GLFT2"/>
    <property type="match status" value="1"/>
</dbReference>
<evidence type="ECO:0000256" key="3">
    <source>
        <dbReference type="ARBA" id="ARBA00022676"/>
    </source>
</evidence>
<sequence length="420" mass="47873">ACIQAVLESSIKDYDIYVVDNASTDGSADAIHKQYGNTVTVIKNEMNLGGSGGFNTGIRIVVELGYTYVCCLDNDAMIDEKALESMKCFLNMNKDVGMVGAKIYFSKNTNIIQQFGLRIDFKKFQAETLYNEVEDSEKVPEVVYCDTVAACVVMVPTSVIKIVGGMPDDNFIYWDDMEWGYCIKQAGYKVAAIGKAKAIHEMGAHIRKDNTFIQYYMWRNRFHFFMKHTKEKDLDKMSVKMLQNLFESVFEAMYKGEYNVSQTLLIAYKDALDGIRGQAMEGRILKNDGNIKDFIQIFQKLTKIRVESDVSWLQAILKILSLPVTIAEWSDTSAVPVKICSSVLRIKEYQEGNVYIDYDLNVLNNKQDAELIKGFDMAQGLFLYMNQYLFLQSTKRIRSKYRKPIANNVLQGDELLCQDD</sequence>
<gene>
    <name evidence="6" type="ORF">CG710_021195</name>
</gene>
<evidence type="ECO:0000256" key="2">
    <source>
        <dbReference type="ARBA" id="ARBA00006739"/>
    </source>
</evidence>
<dbReference type="GO" id="GO:0016757">
    <property type="term" value="F:glycosyltransferase activity"/>
    <property type="evidence" value="ECO:0007669"/>
    <property type="project" value="UniProtKB-KW"/>
</dbReference>
<name>A0A371J308_9FIRM</name>
<evidence type="ECO:0000313" key="6">
    <source>
        <dbReference type="EMBL" id="RDY27046.1"/>
    </source>
</evidence>
<proteinExistence type="inferred from homology"/>
<dbReference type="SUPFAM" id="SSF53448">
    <property type="entry name" value="Nucleotide-diphospho-sugar transferases"/>
    <property type="match status" value="1"/>
</dbReference>
<dbReference type="Proteomes" id="UP000216411">
    <property type="component" value="Unassembled WGS sequence"/>
</dbReference>
<keyword evidence="7" id="KW-1185">Reference proteome</keyword>
<dbReference type="PANTHER" id="PTHR43179">
    <property type="entry name" value="RHAMNOSYLTRANSFERASE WBBL"/>
    <property type="match status" value="1"/>
</dbReference>
<dbReference type="Pfam" id="PF00535">
    <property type="entry name" value="Glycos_transf_2"/>
    <property type="match status" value="1"/>
</dbReference>
<evidence type="ECO:0000259" key="5">
    <source>
        <dbReference type="Pfam" id="PF00535"/>
    </source>
</evidence>
<comment type="similarity">
    <text evidence="2">Belongs to the glycosyltransferase 2 family.</text>
</comment>
<dbReference type="AlphaFoldDB" id="A0A371J308"/>
<dbReference type="OrthoDB" id="9771846at2"/>
<dbReference type="InterPro" id="IPR029044">
    <property type="entry name" value="Nucleotide-diphossugar_trans"/>
</dbReference>
<organism evidence="6 7">
    <name type="scientific">Lachnotalea glycerini</name>
    <dbReference type="NCBI Taxonomy" id="1763509"/>
    <lineage>
        <taxon>Bacteria</taxon>
        <taxon>Bacillati</taxon>
        <taxon>Bacillota</taxon>
        <taxon>Clostridia</taxon>
        <taxon>Lachnospirales</taxon>
        <taxon>Lachnospiraceae</taxon>
        <taxon>Lachnotalea</taxon>
    </lineage>
</organism>
<feature type="non-terminal residue" evidence="6">
    <location>
        <position position="1"/>
    </location>
</feature>
<protein>
    <submittedName>
        <fullName evidence="6">Glycosyltransferase family 2 protein</fullName>
    </submittedName>
</protein>
<keyword evidence="4 6" id="KW-0808">Transferase</keyword>
<dbReference type="InterPro" id="IPR001173">
    <property type="entry name" value="Glyco_trans_2-like"/>
</dbReference>
<comment type="caution">
    <text evidence="6">The sequence shown here is derived from an EMBL/GenBank/DDBJ whole genome shotgun (WGS) entry which is preliminary data.</text>
</comment>
<dbReference type="EMBL" id="NOKA02000122">
    <property type="protein sequence ID" value="RDY27046.1"/>
    <property type="molecule type" value="Genomic_DNA"/>
</dbReference>
<feature type="domain" description="Glycosyltransferase 2-like" evidence="5">
    <location>
        <begin position="2"/>
        <end position="115"/>
    </location>
</feature>
<evidence type="ECO:0000256" key="4">
    <source>
        <dbReference type="ARBA" id="ARBA00022679"/>
    </source>
</evidence>
<comment type="pathway">
    <text evidence="1">Cell wall biogenesis; cell wall polysaccharide biosynthesis.</text>
</comment>
<evidence type="ECO:0000256" key="1">
    <source>
        <dbReference type="ARBA" id="ARBA00004776"/>
    </source>
</evidence>
<reference evidence="6 7" key="1">
    <citation type="journal article" date="2017" name="Genome Announc.">
        <title>Draft Genome Sequence of a Sporulating and Motile Strain of Lachnotalea glycerini Isolated from Water in Quebec City, Canada.</title>
        <authorList>
            <person name="Maheux A.F."/>
            <person name="Boudreau D.K."/>
            <person name="Berube E."/>
            <person name="Boissinot M."/>
            <person name="Raymond F."/>
            <person name="Brodeur S."/>
            <person name="Corbeil J."/>
            <person name="Isabel S."/>
            <person name="Omar R.F."/>
            <person name="Bergeron M.G."/>
        </authorList>
    </citation>
    <scope>NUCLEOTIDE SEQUENCE [LARGE SCALE GENOMIC DNA]</scope>
    <source>
        <strain evidence="6 7">CCRI-19302</strain>
    </source>
</reference>
<dbReference type="RefSeq" id="WP_147297506.1">
    <property type="nucleotide sequence ID" value="NZ_NOKA02000122.1"/>
</dbReference>
<dbReference type="Gene3D" id="3.90.550.10">
    <property type="entry name" value="Spore Coat Polysaccharide Biosynthesis Protein SpsA, Chain A"/>
    <property type="match status" value="1"/>
</dbReference>
<keyword evidence="3" id="KW-0328">Glycosyltransferase</keyword>
<evidence type="ECO:0000313" key="7">
    <source>
        <dbReference type="Proteomes" id="UP000216411"/>
    </source>
</evidence>
<accession>A0A371J308</accession>